<sequence length="245" mass="25998">MIEVQHLTKRFGETTAVDDLSFTAPPGVVTGFLGPNGSGKTTTLRAIAGLVRPDRGETRVDGAPIAQHASGMRSLGVLLDARSVHPGRSALDHLRALAATNGIDDRRVREVIELTGIGSVAKRRAGTYSLGMAQRLGIAGALLGDPRALILDEPINGLDPDGVIWVRQLLRELAAEGRTVLLSSHLMSEMEHTADRIVILGRGRLLAEGSLADLLAQTRVDTLEDAYLALTHRAVEYQAGALPAA</sequence>
<dbReference type="InterPro" id="IPR017871">
    <property type="entry name" value="ABC_transporter-like_CS"/>
</dbReference>
<dbReference type="SUPFAM" id="SSF52540">
    <property type="entry name" value="P-loop containing nucleoside triphosphate hydrolases"/>
    <property type="match status" value="1"/>
</dbReference>
<keyword evidence="7" id="KW-1185">Reference proteome</keyword>
<evidence type="ECO:0000313" key="7">
    <source>
        <dbReference type="Proteomes" id="UP001501266"/>
    </source>
</evidence>
<dbReference type="PANTHER" id="PTHR43335">
    <property type="entry name" value="ABC TRANSPORTER, ATP-BINDING PROTEIN"/>
    <property type="match status" value="1"/>
</dbReference>
<keyword evidence="2" id="KW-0813">Transport</keyword>
<dbReference type="InterPro" id="IPR003439">
    <property type="entry name" value="ABC_transporter-like_ATP-bd"/>
</dbReference>
<comment type="caution">
    <text evidence="6">The sequence shown here is derived from an EMBL/GenBank/DDBJ whole genome shotgun (WGS) entry which is preliminary data.</text>
</comment>
<evidence type="ECO:0000256" key="3">
    <source>
        <dbReference type="ARBA" id="ARBA00022741"/>
    </source>
</evidence>
<reference evidence="6 7" key="1">
    <citation type="journal article" date="2019" name="Int. J. Syst. Evol. Microbiol.">
        <title>The Global Catalogue of Microorganisms (GCM) 10K type strain sequencing project: providing services to taxonomists for standard genome sequencing and annotation.</title>
        <authorList>
            <consortium name="The Broad Institute Genomics Platform"/>
            <consortium name="The Broad Institute Genome Sequencing Center for Infectious Disease"/>
            <person name="Wu L."/>
            <person name="Ma J."/>
        </authorList>
    </citation>
    <scope>NUCLEOTIDE SEQUENCE [LARGE SCALE GENOMIC DNA]</scope>
    <source>
        <strain evidence="6 7">JCM 12398</strain>
    </source>
</reference>
<proteinExistence type="inferred from homology"/>
<keyword evidence="4" id="KW-0067">ATP-binding</keyword>
<feature type="domain" description="ABC transporter" evidence="5">
    <location>
        <begin position="2"/>
        <end position="227"/>
    </location>
</feature>
<protein>
    <recommendedName>
        <fullName evidence="5">ABC transporter domain-containing protein</fullName>
    </recommendedName>
</protein>
<gene>
    <name evidence="6" type="ORF">GCM10009640_00200</name>
</gene>
<keyword evidence="3" id="KW-0547">Nucleotide-binding</keyword>
<dbReference type="InterPro" id="IPR003593">
    <property type="entry name" value="AAA+_ATPase"/>
</dbReference>
<dbReference type="PROSITE" id="PS50893">
    <property type="entry name" value="ABC_TRANSPORTER_2"/>
    <property type="match status" value="1"/>
</dbReference>
<comment type="similarity">
    <text evidence="1">Belongs to the ABC transporter superfamily.</text>
</comment>
<evidence type="ECO:0000256" key="2">
    <source>
        <dbReference type="ARBA" id="ARBA00022448"/>
    </source>
</evidence>
<dbReference type="EMBL" id="BAAAKK010000001">
    <property type="protein sequence ID" value="GAA1416927.1"/>
    <property type="molecule type" value="Genomic_DNA"/>
</dbReference>
<evidence type="ECO:0000259" key="5">
    <source>
        <dbReference type="PROSITE" id="PS50893"/>
    </source>
</evidence>
<dbReference type="Gene3D" id="3.40.50.300">
    <property type="entry name" value="P-loop containing nucleotide triphosphate hydrolases"/>
    <property type="match status" value="1"/>
</dbReference>
<organism evidence="6 7">
    <name type="scientific">Agrococcus citreus</name>
    <dbReference type="NCBI Taxonomy" id="84643"/>
    <lineage>
        <taxon>Bacteria</taxon>
        <taxon>Bacillati</taxon>
        <taxon>Actinomycetota</taxon>
        <taxon>Actinomycetes</taxon>
        <taxon>Micrococcales</taxon>
        <taxon>Microbacteriaceae</taxon>
        <taxon>Agrococcus</taxon>
    </lineage>
</organism>
<evidence type="ECO:0000313" key="6">
    <source>
        <dbReference type="EMBL" id="GAA1416927.1"/>
    </source>
</evidence>
<dbReference type="PROSITE" id="PS00211">
    <property type="entry name" value="ABC_TRANSPORTER_1"/>
    <property type="match status" value="1"/>
</dbReference>
<dbReference type="Pfam" id="PF00005">
    <property type="entry name" value="ABC_tran"/>
    <property type="match status" value="1"/>
</dbReference>
<dbReference type="Proteomes" id="UP001501266">
    <property type="component" value="Unassembled WGS sequence"/>
</dbReference>
<evidence type="ECO:0000256" key="1">
    <source>
        <dbReference type="ARBA" id="ARBA00005417"/>
    </source>
</evidence>
<name>A0ABN1YLE5_9MICO</name>
<evidence type="ECO:0000256" key="4">
    <source>
        <dbReference type="ARBA" id="ARBA00022840"/>
    </source>
</evidence>
<dbReference type="PANTHER" id="PTHR43335:SF4">
    <property type="entry name" value="ABC TRANSPORTER, ATP-BINDING PROTEIN"/>
    <property type="match status" value="1"/>
</dbReference>
<dbReference type="SMART" id="SM00382">
    <property type="entry name" value="AAA"/>
    <property type="match status" value="1"/>
</dbReference>
<accession>A0ABN1YLE5</accession>
<dbReference type="InterPro" id="IPR027417">
    <property type="entry name" value="P-loop_NTPase"/>
</dbReference>
<dbReference type="RefSeq" id="WP_343916121.1">
    <property type="nucleotide sequence ID" value="NZ_BAAAKK010000001.1"/>
</dbReference>